<comment type="caution">
    <text evidence="7">The sequence shown here is derived from an EMBL/GenBank/DDBJ whole genome shotgun (WGS) entry which is preliminary data.</text>
</comment>
<dbReference type="OrthoDB" id="10009520at2759"/>
<evidence type="ECO:0000313" key="8">
    <source>
        <dbReference type="Proteomes" id="UP000078343"/>
    </source>
</evidence>
<dbReference type="GeneID" id="30010592"/>
<dbReference type="STRING" id="1367422.A0A178ZI50"/>
<dbReference type="PANTHER" id="PTHR11685">
    <property type="entry name" value="RBR FAMILY RING FINGER AND IBR DOMAIN-CONTAINING"/>
    <property type="match status" value="1"/>
</dbReference>
<evidence type="ECO:0000313" key="7">
    <source>
        <dbReference type="EMBL" id="OAP59126.1"/>
    </source>
</evidence>
<feature type="compositionally biased region" description="Acidic residues" evidence="5">
    <location>
        <begin position="278"/>
        <end position="296"/>
    </location>
</feature>
<keyword evidence="1" id="KW-0479">Metal-binding</keyword>
<protein>
    <recommendedName>
        <fullName evidence="6">IBR domain-containing protein</fullName>
    </recommendedName>
</protein>
<proteinExistence type="predicted"/>
<dbReference type="RefSeq" id="XP_018692493.1">
    <property type="nucleotide sequence ID" value="XM_018837933.1"/>
</dbReference>
<dbReference type="AlphaFoldDB" id="A0A178ZI50"/>
<evidence type="ECO:0000256" key="2">
    <source>
        <dbReference type="ARBA" id="ARBA00022771"/>
    </source>
</evidence>
<evidence type="ECO:0000256" key="3">
    <source>
        <dbReference type="ARBA" id="ARBA00022786"/>
    </source>
</evidence>
<dbReference type="InterPro" id="IPR031127">
    <property type="entry name" value="E3_UB_ligase_RBR"/>
</dbReference>
<feature type="region of interest" description="Disordered" evidence="5">
    <location>
        <begin position="278"/>
        <end position="312"/>
    </location>
</feature>
<feature type="compositionally biased region" description="Low complexity" evidence="5">
    <location>
        <begin position="487"/>
        <end position="496"/>
    </location>
</feature>
<name>A0A178ZI50_9EURO</name>
<gene>
    <name evidence="7" type="ORF">AYL99_06424</name>
</gene>
<feature type="region of interest" description="Disordered" evidence="5">
    <location>
        <begin position="90"/>
        <end position="111"/>
    </location>
</feature>
<dbReference type="Proteomes" id="UP000078343">
    <property type="component" value="Unassembled WGS sequence"/>
</dbReference>
<dbReference type="GO" id="GO:0008270">
    <property type="term" value="F:zinc ion binding"/>
    <property type="evidence" value="ECO:0007669"/>
    <property type="project" value="UniProtKB-KW"/>
</dbReference>
<sequence>MAGQGSSYIAMHGPSIPSHEARIPFTPPFAHMEGYLGLRTIRQGRDGIYYWVFGFSTAAGASSALHHHPHLYIAGRQYDLFSYEGVVTAFEPRPPQPPQPSDISPPRKRLKKSSPASKVACKICFDDIEGAYSTPCRQCAEPVCYECLKSLFKTAMRNIDRMPVMCCATVMHHDVTRGILPAAEVEKYKQKYDESSTINPLYCPVPTCSAFLPPRTFKPTDKRVTCHVCATAICIECRQHAEDKHVCTNDDSRRFILQAYEYKTCPKCGTGVMKIQEGEESDGGEFESESDEEEDGNIASAPGAASTEVPDRTLVQAPQDQILLDSTIDTPEQNHDTTPTAQVAPIESAEVEIVQASENETQTQAPEAAELSSDPTEPEEPANGQLENLDDPDDIDWEGVSMDFGDEPTDETWDTWGCRHLFSEFSKARVPEFWLAAMNPAEERDLEVECMGCFNKVKVADGELKKTGSREKLRHGTSPHVRGPSMSNAGGAAARRNASKPQASFECRSCGVIYCGPCKKAARRRISRERVPPDFDPIV</sequence>
<feature type="region of interest" description="Disordered" evidence="5">
    <location>
        <begin position="467"/>
        <end position="504"/>
    </location>
</feature>
<keyword evidence="3" id="KW-0833">Ubl conjugation pathway</keyword>
<reference evidence="7 8" key="1">
    <citation type="submission" date="2016-04" db="EMBL/GenBank/DDBJ databases">
        <title>Draft genome of Fonsecaea erecta CBS 125763.</title>
        <authorList>
            <person name="Weiss V.A."/>
            <person name="Vicente V.A."/>
            <person name="Raittz R.T."/>
            <person name="Moreno L.F."/>
            <person name="De Souza E.M."/>
            <person name="Pedrosa F.O."/>
            <person name="Steffens M.B."/>
            <person name="Faoro H."/>
            <person name="Tadra-Sfeir M.Z."/>
            <person name="Najafzadeh M.J."/>
            <person name="Felipe M.S."/>
            <person name="Teixeira M."/>
            <person name="Sun J."/>
            <person name="Xi L."/>
            <person name="Gomes R."/>
            <person name="De Azevedo C.M."/>
            <person name="Salgado C.G."/>
            <person name="Da Silva M.B."/>
            <person name="Nascimento M.F."/>
            <person name="Queiroz-Telles F."/>
            <person name="Attili D.S."/>
            <person name="Gorbushina A."/>
        </authorList>
    </citation>
    <scope>NUCLEOTIDE SEQUENCE [LARGE SCALE GENOMIC DNA]</scope>
    <source>
        <strain evidence="7 8">CBS 125763</strain>
    </source>
</reference>
<feature type="region of interest" description="Disordered" evidence="5">
    <location>
        <begin position="358"/>
        <end position="396"/>
    </location>
</feature>
<keyword evidence="2" id="KW-0863">Zinc-finger</keyword>
<keyword evidence="4" id="KW-0862">Zinc</keyword>
<feature type="domain" description="IBR" evidence="6">
    <location>
        <begin position="193"/>
        <end position="245"/>
    </location>
</feature>
<evidence type="ECO:0000256" key="1">
    <source>
        <dbReference type="ARBA" id="ARBA00022723"/>
    </source>
</evidence>
<organism evidence="7 8">
    <name type="scientific">Fonsecaea erecta</name>
    <dbReference type="NCBI Taxonomy" id="1367422"/>
    <lineage>
        <taxon>Eukaryota</taxon>
        <taxon>Fungi</taxon>
        <taxon>Dikarya</taxon>
        <taxon>Ascomycota</taxon>
        <taxon>Pezizomycotina</taxon>
        <taxon>Eurotiomycetes</taxon>
        <taxon>Chaetothyriomycetidae</taxon>
        <taxon>Chaetothyriales</taxon>
        <taxon>Herpotrichiellaceae</taxon>
        <taxon>Fonsecaea</taxon>
    </lineage>
</organism>
<dbReference type="InterPro" id="IPR013083">
    <property type="entry name" value="Znf_RING/FYVE/PHD"/>
</dbReference>
<dbReference type="EMBL" id="LVYI01000005">
    <property type="protein sequence ID" value="OAP59126.1"/>
    <property type="molecule type" value="Genomic_DNA"/>
</dbReference>
<evidence type="ECO:0000259" key="6">
    <source>
        <dbReference type="Pfam" id="PF01485"/>
    </source>
</evidence>
<dbReference type="Pfam" id="PF01485">
    <property type="entry name" value="IBR"/>
    <property type="match status" value="1"/>
</dbReference>
<keyword evidence="8" id="KW-1185">Reference proteome</keyword>
<dbReference type="GO" id="GO:0016567">
    <property type="term" value="P:protein ubiquitination"/>
    <property type="evidence" value="ECO:0007669"/>
    <property type="project" value="InterPro"/>
</dbReference>
<dbReference type="Gene3D" id="3.30.40.10">
    <property type="entry name" value="Zinc/RING finger domain, C3HC4 (zinc finger)"/>
    <property type="match status" value="1"/>
</dbReference>
<accession>A0A178ZI50</accession>
<dbReference type="GO" id="GO:0004842">
    <property type="term" value="F:ubiquitin-protein transferase activity"/>
    <property type="evidence" value="ECO:0007669"/>
    <property type="project" value="InterPro"/>
</dbReference>
<dbReference type="InterPro" id="IPR002867">
    <property type="entry name" value="IBR_dom"/>
</dbReference>
<evidence type="ECO:0000256" key="4">
    <source>
        <dbReference type="ARBA" id="ARBA00022833"/>
    </source>
</evidence>
<evidence type="ECO:0000256" key="5">
    <source>
        <dbReference type="SAM" id="MobiDB-lite"/>
    </source>
</evidence>